<accession>A0A1Z4N429</accession>
<dbReference type="GO" id="GO:0009307">
    <property type="term" value="P:DNA restriction-modification system"/>
    <property type="evidence" value="ECO:0007669"/>
    <property type="project" value="UniProtKB-KW"/>
</dbReference>
<keyword evidence="1 5" id="KW-0489">Methyltransferase</keyword>
<keyword evidence="2 5" id="KW-0808">Transferase</keyword>
<dbReference type="Gene3D" id="3.90.120.10">
    <property type="entry name" value="DNA Methylase, subunit A, domain 2"/>
    <property type="match status" value="1"/>
</dbReference>
<dbReference type="GO" id="GO:0008168">
    <property type="term" value="F:methyltransferase activity"/>
    <property type="evidence" value="ECO:0007669"/>
    <property type="project" value="UniProtKB-KW"/>
</dbReference>
<keyword evidence="6" id="KW-1185">Reference proteome</keyword>
<evidence type="ECO:0000256" key="4">
    <source>
        <dbReference type="SAM" id="MobiDB-lite"/>
    </source>
</evidence>
<dbReference type="REBASE" id="208945">
    <property type="entry name" value="M2.Tte7101ORF44690P"/>
</dbReference>
<evidence type="ECO:0000256" key="1">
    <source>
        <dbReference type="ARBA" id="ARBA00022603"/>
    </source>
</evidence>
<dbReference type="Pfam" id="PF00145">
    <property type="entry name" value="DNA_methylase"/>
    <property type="match status" value="1"/>
</dbReference>
<evidence type="ECO:0000256" key="2">
    <source>
        <dbReference type="ARBA" id="ARBA00022679"/>
    </source>
</evidence>
<dbReference type="InterPro" id="IPR001525">
    <property type="entry name" value="C5_MeTfrase"/>
</dbReference>
<keyword evidence="3" id="KW-0680">Restriction system</keyword>
<feature type="compositionally biased region" description="Basic residues" evidence="4">
    <location>
        <begin position="1"/>
        <end position="13"/>
    </location>
</feature>
<reference evidence="5 6" key="1">
    <citation type="submission" date="2017-06" db="EMBL/GenBank/DDBJ databases">
        <title>Genome sequencing of cyanobaciteial culture collection at National Institute for Environmental Studies (NIES).</title>
        <authorList>
            <person name="Hirose Y."/>
            <person name="Shimura Y."/>
            <person name="Fujisawa T."/>
            <person name="Nakamura Y."/>
            <person name="Kawachi M."/>
        </authorList>
    </citation>
    <scope>NUCLEOTIDE SEQUENCE [LARGE SCALE GENOMIC DNA]</scope>
    <source>
        <strain evidence="5 6">NIES-37</strain>
    </source>
</reference>
<protein>
    <submittedName>
        <fullName evidence="5">Cytosine-specific methyltransferase</fullName>
    </submittedName>
</protein>
<dbReference type="EMBL" id="AP018248">
    <property type="protein sequence ID" value="BAZ00478.1"/>
    <property type="molecule type" value="Genomic_DNA"/>
</dbReference>
<evidence type="ECO:0000313" key="5">
    <source>
        <dbReference type="EMBL" id="BAZ00478.1"/>
    </source>
</evidence>
<feature type="region of interest" description="Disordered" evidence="4">
    <location>
        <begin position="1"/>
        <end position="24"/>
    </location>
</feature>
<sequence>MVGTRHGKSKFPKPTHGEDSSSQCSHMSALEAIADLQDPLEPIHSYPGKYGHLLAEVPPGCNYHYFTREMGYPEPRFAWRSRFSDFLYKADPEKPVRTIVAQMGAYSGPFHWKNRKFTLPEFKRLQTFPDDYELAGSAITVQRQIGNSVPPFFAKKLAEAVMQQLFHVDLGVELLEENDKLAFDVSKSRKAKATRSKRVKSTEEVLQLSIFHAATNLPESSAHKALLENINNTTEIFFHYSSPKQRTCLKTPHFPHTGSGYRFRTERSGENCLVSVARYELRSFIDIPLLQYTVQFHHLIGNGIKVIKGLLFSNTAEDIPIIWDAIEDLLSSNSGYQTMMDVYGHFTEPHPTFELKIEILNADSSFLLRFAKEFSAFEKTRKIFPAQYLQDLLSGKKSLFDLTAVVKKLRDLRFDVRVNETNTTIPPGYFRCCYPFTINIGKQISVMWRDKPSKTMAKKNQYTIYLSEAFSQAEKLTNSDDIEQYKQEHRCLSHPLKALQDGQEISLHQSVTEGIETIINNLGKNKHLYSMIDYKSCRKVSSSTSGYTLRSG</sequence>
<dbReference type="KEGG" id="ttq:NIES37_44700"/>
<evidence type="ECO:0000256" key="3">
    <source>
        <dbReference type="ARBA" id="ARBA00022747"/>
    </source>
</evidence>
<gene>
    <name evidence="5" type="ORF">NIES37_44700</name>
</gene>
<proteinExistence type="predicted"/>
<name>A0A1Z4N429_9CYAN</name>
<dbReference type="AlphaFoldDB" id="A0A1Z4N429"/>
<dbReference type="GO" id="GO:0032259">
    <property type="term" value="P:methylation"/>
    <property type="evidence" value="ECO:0007669"/>
    <property type="project" value="UniProtKB-KW"/>
</dbReference>
<evidence type="ECO:0000313" key="6">
    <source>
        <dbReference type="Proteomes" id="UP000218785"/>
    </source>
</evidence>
<organism evidence="5 6">
    <name type="scientific">Tolypothrix tenuis PCC 7101</name>
    <dbReference type="NCBI Taxonomy" id="231146"/>
    <lineage>
        <taxon>Bacteria</taxon>
        <taxon>Bacillati</taxon>
        <taxon>Cyanobacteriota</taxon>
        <taxon>Cyanophyceae</taxon>
        <taxon>Nostocales</taxon>
        <taxon>Tolypothrichaceae</taxon>
        <taxon>Tolypothrix</taxon>
    </lineage>
</organism>
<dbReference type="SUPFAM" id="SSF53335">
    <property type="entry name" value="S-adenosyl-L-methionine-dependent methyltransferases"/>
    <property type="match status" value="1"/>
</dbReference>
<dbReference type="Proteomes" id="UP000218785">
    <property type="component" value="Chromosome"/>
</dbReference>
<dbReference type="InterPro" id="IPR029063">
    <property type="entry name" value="SAM-dependent_MTases_sf"/>
</dbReference>